<organism evidence="1 2">
    <name type="scientific">Chryseobacterium camelliae</name>
    <dbReference type="NCBI Taxonomy" id="1265445"/>
    <lineage>
        <taxon>Bacteria</taxon>
        <taxon>Pseudomonadati</taxon>
        <taxon>Bacteroidota</taxon>
        <taxon>Flavobacteriia</taxon>
        <taxon>Flavobacteriales</taxon>
        <taxon>Weeksellaceae</taxon>
        <taxon>Chryseobacterium group</taxon>
        <taxon>Chryseobacterium</taxon>
    </lineage>
</organism>
<proteinExistence type="predicted"/>
<dbReference type="EMBL" id="JAUTAL010000001">
    <property type="protein sequence ID" value="MDQ1097692.1"/>
    <property type="molecule type" value="Genomic_DNA"/>
</dbReference>
<reference evidence="1 2" key="1">
    <citation type="submission" date="2023-07" db="EMBL/GenBank/DDBJ databases">
        <title>Functional and genomic diversity of the sorghum phyllosphere microbiome.</title>
        <authorList>
            <person name="Shade A."/>
        </authorList>
    </citation>
    <scope>NUCLEOTIDE SEQUENCE [LARGE SCALE GENOMIC DNA]</scope>
    <source>
        <strain evidence="1 2">SORGH_AS_1064</strain>
    </source>
</reference>
<dbReference type="Proteomes" id="UP001225072">
    <property type="component" value="Unassembled WGS sequence"/>
</dbReference>
<name>A0ABU0TKX2_9FLAO</name>
<evidence type="ECO:0000313" key="2">
    <source>
        <dbReference type="Proteomes" id="UP001225072"/>
    </source>
</evidence>
<sequence length="152" mass="16996">MKRIYFLSYSPIAVCSIRRLTVSVIGNMSTKPGLLFQQPVASFFPSILSGTLYTQFWKKQDSPSESGYLKTFINDLYLNGSRTVLQPSLRSNMDHSGSLLHEKVCLKSMAICFTGLYSRIFVNPFLSIAIGSYNTVIGLLFQPKKPSLLPVD</sequence>
<gene>
    <name evidence="1" type="ORF">QE404_002839</name>
</gene>
<comment type="caution">
    <text evidence="1">The sequence shown here is derived from an EMBL/GenBank/DDBJ whole genome shotgun (WGS) entry which is preliminary data.</text>
</comment>
<keyword evidence="2" id="KW-1185">Reference proteome</keyword>
<evidence type="ECO:0000313" key="1">
    <source>
        <dbReference type="EMBL" id="MDQ1097692.1"/>
    </source>
</evidence>
<protein>
    <submittedName>
        <fullName evidence="1">Uncharacterized protein</fullName>
    </submittedName>
</protein>
<accession>A0ABU0TKX2</accession>